<dbReference type="EMBL" id="JASCZI010032076">
    <property type="protein sequence ID" value="MED6127837.1"/>
    <property type="molecule type" value="Genomic_DNA"/>
</dbReference>
<keyword evidence="1" id="KW-0472">Membrane</keyword>
<keyword evidence="1" id="KW-1133">Transmembrane helix</keyword>
<sequence length="316" mass="34752">MATNVFEDGDIDVVPVPIHTSPKPSLVFSPTVAGSYPVIVFFHGFFILNTSYNKLLRHIASHGYIVVAPKLLSGIIPMDGPSEVKFAAEIVNWIAEGLQPCLPDNVEAQLESLVLAGHSRGGKTAFAVALGKCDVQINLKIKVLLGIDPAEGRNKMLIKPPHVLTYKPESLNLGMPVLVIGTGLGPEKSSFFSMPCAPDGVNHEEYYRECKAPCAHFVIQDYGHMDMLDEGVMTPKCFCKNGKGPKDLMRNTISGLVVAFLRAHLKGQFEDLDIIVKDPDLAPTKLDEVDYQPKLDQKEEKVLCQKQEEKVEYVPE</sequence>
<protein>
    <recommendedName>
        <fullName evidence="4">Chlorophyllase</fullName>
    </recommendedName>
</protein>
<comment type="caution">
    <text evidence="2">The sequence shown here is derived from an EMBL/GenBank/DDBJ whole genome shotgun (WGS) entry which is preliminary data.</text>
</comment>
<dbReference type="Gene3D" id="3.40.50.1820">
    <property type="entry name" value="alpha/beta hydrolase"/>
    <property type="match status" value="2"/>
</dbReference>
<keyword evidence="3" id="KW-1185">Reference proteome</keyword>
<evidence type="ECO:0000313" key="3">
    <source>
        <dbReference type="Proteomes" id="UP001341840"/>
    </source>
</evidence>
<dbReference type="SUPFAM" id="SSF53474">
    <property type="entry name" value="alpha/beta-Hydrolases"/>
    <property type="match status" value="1"/>
</dbReference>
<name>A0ABU6RUM7_9FABA</name>
<dbReference type="PANTHER" id="PTHR33428">
    <property type="entry name" value="CHLOROPHYLLASE-2, CHLOROPLASTIC"/>
    <property type="match status" value="1"/>
</dbReference>
<dbReference type="Pfam" id="PF07224">
    <property type="entry name" value="Chlorophyllase"/>
    <property type="match status" value="1"/>
</dbReference>
<reference evidence="2 3" key="1">
    <citation type="journal article" date="2023" name="Plants (Basel)">
        <title>Bridging the Gap: Combining Genomics and Transcriptomics Approaches to Understand Stylosanthes scabra, an Orphan Legume from the Brazilian Caatinga.</title>
        <authorList>
            <person name="Ferreira-Neto J.R.C."/>
            <person name="da Silva M.D."/>
            <person name="Binneck E."/>
            <person name="de Melo N.F."/>
            <person name="da Silva R.H."/>
            <person name="de Melo A.L.T.M."/>
            <person name="Pandolfi V."/>
            <person name="Bustamante F.O."/>
            <person name="Brasileiro-Vidal A.C."/>
            <person name="Benko-Iseppon A.M."/>
        </authorList>
    </citation>
    <scope>NUCLEOTIDE SEQUENCE [LARGE SCALE GENOMIC DNA]</scope>
    <source>
        <tissue evidence="2">Leaves</tissue>
    </source>
</reference>
<keyword evidence="1" id="KW-0812">Transmembrane</keyword>
<accession>A0ABU6RUM7</accession>
<dbReference type="PANTHER" id="PTHR33428:SF10">
    <property type="entry name" value="CHLOROPHYLLASE-1"/>
    <property type="match status" value="1"/>
</dbReference>
<dbReference type="Proteomes" id="UP001341840">
    <property type="component" value="Unassembled WGS sequence"/>
</dbReference>
<evidence type="ECO:0008006" key="4">
    <source>
        <dbReference type="Google" id="ProtNLM"/>
    </source>
</evidence>
<feature type="transmembrane region" description="Helical" evidence="1">
    <location>
        <begin position="27"/>
        <end position="48"/>
    </location>
</feature>
<evidence type="ECO:0000256" key="1">
    <source>
        <dbReference type="SAM" id="Phobius"/>
    </source>
</evidence>
<dbReference type="InterPro" id="IPR017395">
    <property type="entry name" value="Chlorophyllase-like"/>
</dbReference>
<organism evidence="2 3">
    <name type="scientific">Stylosanthes scabra</name>
    <dbReference type="NCBI Taxonomy" id="79078"/>
    <lineage>
        <taxon>Eukaryota</taxon>
        <taxon>Viridiplantae</taxon>
        <taxon>Streptophyta</taxon>
        <taxon>Embryophyta</taxon>
        <taxon>Tracheophyta</taxon>
        <taxon>Spermatophyta</taxon>
        <taxon>Magnoliopsida</taxon>
        <taxon>eudicotyledons</taxon>
        <taxon>Gunneridae</taxon>
        <taxon>Pentapetalae</taxon>
        <taxon>rosids</taxon>
        <taxon>fabids</taxon>
        <taxon>Fabales</taxon>
        <taxon>Fabaceae</taxon>
        <taxon>Papilionoideae</taxon>
        <taxon>50 kb inversion clade</taxon>
        <taxon>dalbergioids sensu lato</taxon>
        <taxon>Dalbergieae</taxon>
        <taxon>Pterocarpus clade</taxon>
        <taxon>Stylosanthes</taxon>
    </lineage>
</organism>
<proteinExistence type="predicted"/>
<dbReference type="InterPro" id="IPR029058">
    <property type="entry name" value="AB_hydrolase_fold"/>
</dbReference>
<evidence type="ECO:0000313" key="2">
    <source>
        <dbReference type="EMBL" id="MED6127837.1"/>
    </source>
</evidence>
<gene>
    <name evidence="2" type="ORF">PIB30_091961</name>
</gene>